<keyword evidence="2" id="KW-1185">Reference proteome</keyword>
<sequence>MELGTTTSTSTITTRSQRVREIKINSIGFLERKKVTYVFDEKVTYVFDEKRKKGFL</sequence>
<dbReference type="AlphaFoldDB" id="F4PNG0"/>
<accession>F4PNG0</accession>
<dbReference type="RefSeq" id="XP_004360864.1">
    <property type="nucleotide sequence ID" value="XM_004360807.1"/>
</dbReference>
<dbReference type="EMBL" id="GL883008">
    <property type="protein sequence ID" value="EGG23013.1"/>
    <property type="molecule type" value="Genomic_DNA"/>
</dbReference>
<organism evidence="1 2">
    <name type="scientific">Cavenderia fasciculata</name>
    <name type="common">Slime mold</name>
    <name type="synonym">Dictyostelium fasciculatum</name>
    <dbReference type="NCBI Taxonomy" id="261658"/>
    <lineage>
        <taxon>Eukaryota</taxon>
        <taxon>Amoebozoa</taxon>
        <taxon>Evosea</taxon>
        <taxon>Eumycetozoa</taxon>
        <taxon>Dictyostelia</taxon>
        <taxon>Acytosteliales</taxon>
        <taxon>Cavenderiaceae</taxon>
        <taxon>Cavenderia</taxon>
    </lineage>
</organism>
<evidence type="ECO:0000313" key="2">
    <source>
        <dbReference type="Proteomes" id="UP000007797"/>
    </source>
</evidence>
<evidence type="ECO:0000313" key="1">
    <source>
        <dbReference type="EMBL" id="EGG23013.1"/>
    </source>
</evidence>
<dbReference type="KEGG" id="dfa:DFA_05143"/>
<protein>
    <submittedName>
        <fullName evidence="1">Uncharacterized protein</fullName>
    </submittedName>
</protein>
<gene>
    <name evidence="1" type="ORF">DFA_05143</name>
</gene>
<name>F4PNG0_CACFS</name>
<dbReference type="Proteomes" id="UP000007797">
    <property type="component" value="Unassembled WGS sequence"/>
</dbReference>
<dbReference type="GeneID" id="14875602"/>
<proteinExistence type="predicted"/>
<reference evidence="2" key="1">
    <citation type="journal article" date="2011" name="Genome Res.">
        <title>Phylogeny-wide analysis of social amoeba genomes highlights ancient origins for complex intercellular communication.</title>
        <authorList>
            <person name="Heidel A.J."/>
            <person name="Lawal H.M."/>
            <person name="Felder M."/>
            <person name="Schilde C."/>
            <person name="Helps N.R."/>
            <person name="Tunggal B."/>
            <person name="Rivero F."/>
            <person name="John U."/>
            <person name="Schleicher M."/>
            <person name="Eichinger L."/>
            <person name="Platzer M."/>
            <person name="Noegel A.A."/>
            <person name="Schaap P."/>
            <person name="Gloeckner G."/>
        </authorList>
    </citation>
    <scope>NUCLEOTIDE SEQUENCE [LARGE SCALE GENOMIC DNA]</scope>
    <source>
        <strain evidence="2">SH3</strain>
    </source>
</reference>